<evidence type="ECO:0000256" key="3">
    <source>
        <dbReference type="ARBA" id="ARBA00022741"/>
    </source>
</evidence>
<keyword evidence="5" id="KW-0067">ATP-binding</keyword>
<dbReference type="Proteomes" id="UP000703038">
    <property type="component" value="Unassembled WGS sequence"/>
</dbReference>
<proteinExistence type="inferred from homology"/>
<dbReference type="Pfam" id="PF00294">
    <property type="entry name" value="PfkB"/>
    <property type="match status" value="1"/>
</dbReference>
<dbReference type="EC" id="2.7.1.4" evidence="7"/>
<sequence>MTILVCGEALVDLVPDRQGGGPALTPKLGGGPFNVAVALGRLGADVQFLSRISRDPFGRDLVAWLEASRVGLDLLQRGPELTTLALTVLDAHGAAEYSFYADGTADRLVEAPATIPESVTAASFGTLSLLYEPGASVYAALLARVHDAGILTMLDPNIRPAAMTDGDGYRTRFRTWLPSIDILKVSVEDAGWLGEGPQGTTVQHWLDAGVTAVVVTRGGDGLSVVTTAGETVVPGVSVQVADTIGAGDTVHGAILHHLTEHGVRSSADLRRLDSQAWTAALTFAAKAAAITVSRPGADPPWADEVGDD</sequence>
<dbReference type="InterPro" id="IPR002173">
    <property type="entry name" value="Carboh/pur_kinase_PfkB_CS"/>
</dbReference>
<evidence type="ECO:0000256" key="4">
    <source>
        <dbReference type="ARBA" id="ARBA00022777"/>
    </source>
</evidence>
<keyword evidence="4" id="KW-0418">Kinase</keyword>
<dbReference type="CDD" id="cd01167">
    <property type="entry name" value="bac_FRK"/>
    <property type="match status" value="1"/>
</dbReference>
<comment type="caution">
    <text evidence="7">The sequence shown here is derived from an EMBL/GenBank/DDBJ whole genome shotgun (WGS) entry which is preliminary data.</text>
</comment>
<dbReference type="InterPro" id="IPR029056">
    <property type="entry name" value="Ribokinase-like"/>
</dbReference>
<evidence type="ECO:0000256" key="5">
    <source>
        <dbReference type="ARBA" id="ARBA00022840"/>
    </source>
</evidence>
<dbReference type="GO" id="GO:0008865">
    <property type="term" value="F:fructokinase activity"/>
    <property type="evidence" value="ECO:0007669"/>
    <property type="project" value="UniProtKB-EC"/>
</dbReference>
<reference evidence="7 8" key="1">
    <citation type="submission" date="2021-01" db="EMBL/GenBank/DDBJ databases">
        <title>Genomics of switchgrass bacterial isolates.</title>
        <authorList>
            <person name="Shade A."/>
        </authorList>
    </citation>
    <scope>NUCLEOTIDE SEQUENCE [LARGE SCALE GENOMIC DNA]</scope>
    <source>
        <strain evidence="7 8">PvP111</strain>
    </source>
</reference>
<dbReference type="InterPro" id="IPR011611">
    <property type="entry name" value="PfkB_dom"/>
</dbReference>
<dbReference type="InterPro" id="IPR050306">
    <property type="entry name" value="PfkB_Carbo_kinase"/>
</dbReference>
<organism evidence="7 8">
    <name type="scientific">Rhodococcoides corynebacterioides</name>
    <dbReference type="NCBI Taxonomy" id="53972"/>
    <lineage>
        <taxon>Bacteria</taxon>
        <taxon>Bacillati</taxon>
        <taxon>Actinomycetota</taxon>
        <taxon>Actinomycetes</taxon>
        <taxon>Mycobacteriales</taxon>
        <taxon>Nocardiaceae</taxon>
        <taxon>Rhodococcoides</taxon>
    </lineage>
</organism>
<dbReference type="PANTHER" id="PTHR43085:SF1">
    <property type="entry name" value="PSEUDOURIDINE KINASE-RELATED"/>
    <property type="match status" value="1"/>
</dbReference>
<comment type="similarity">
    <text evidence="1">Belongs to the carbohydrate kinase PfkB family.</text>
</comment>
<protein>
    <submittedName>
        <fullName evidence="7">Fructokinase</fullName>
        <ecNumber evidence="7">2.7.1.4</ecNumber>
    </submittedName>
</protein>
<dbReference type="SUPFAM" id="SSF53613">
    <property type="entry name" value="Ribokinase-like"/>
    <property type="match status" value="1"/>
</dbReference>
<keyword evidence="8" id="KW-1185">Reference proteome</keyword>
<dbReference type="RefSeq" id="WP_204866320.1">
    <property type="nucleotide sequence ID" value="NZ_JAFBBK010000001.1"/>
</dbReference>
<evidence type="ECO:0000313" key="7">
    <source>
        <dbReference type="EMBL" id="MBM7413636.1"/>
    </source>
</evidence>
<name>A0ABS2KNT9_9NOCA</name>
<evidence type="ECO:0000256" key="1">
    <source>
        <dbReference type="ARBA" id="ARBA00010688"/>
    </source>
</evidence>
<dbReference type="Gene3D" id="3.40.1190.20">
    <property type="match status" value="1"/>
</dbReference>
<accession>A0ABS2KNT9</accession>
<gene>
    <name evidence="7" type="ORF">JOE42_000369</name>
</gene>
<evidence type="ECO:0000259" key="6">
    <source>
        <dbReference type="Pfam" id="PF00294"/>
    </source>
</evidence>
<keyword evidence="3" id="KW-0547">Nucleotide-binding</keyword>
<evidence type="ECO:0000313" key="8">
    <source>
        <dbReference type="Proteomes" id="UP000703038"/>
    </source>
</evidence>
<dbReference type="PANTHER" id="PTHR43085">
    <property type="entry name" value="HEXOKINASE FAMILY MEMBER"/>
    <property type="match status" value="1"/>
</dbReference>
<dbReference type="PROSITE" id="PS00584">
    <property type="entry name" value="PFKB_KINASES_2"/>
    <property type="match status" value="1"/>
</dbReference>
<evidence type="ECO:0000256" key="2">
    <source>
        <dbReference type="ARBA" id="ARBA00022679"/>
    </source>
</evidence>
<feature type="domain" description="Carbohydrate kinase PfkB" evidence="6">
    <location>
        <begin position="3"/>
        <end position="300"/>
    </location>
</feature>
<keyword evidence="2 7" id="KW-0808">Transferase</keyword>
<dbReference type="EMBL" id="JAFBBK010000001">
    <property type="protein sequence ID" value="MBM7413636.1"/>
    <property type="molecule type" value="Genomic_DNA"/>
</dbReference>